<comment type="caution">
    <text evidence="8">The sequence shown here is derived from an EMBL/GenBank/DDBJ whole genome shotgun (WGS) entry which is preliminary data.</text>
</comment>
<accession>A0ABP0DJB9</accession>
<gene>
    <name evidence="8" type="primary">vps35</name>
    <name evidence="8" type="ORF">SEPCBS119000_002700</name>
</gene>
<feature type="compositionally biased region" description="Polar residues" evidence="7">
    <location>
        <begin position="377"/>
        <end position="402"/>
    </location>
</feature>
<evidence type="ECO:0000256" key="1">
    <source>
        <dbReference type="ARBA" id="ARBA00004170"/>
    </source>
</evidence>
<dbReference type="Proteomes" id="UP001642502">
    <property type="component" value="Unassembled WGS sequence"/>
</dbReference>
<dbReference type="PANTHER" id="PTHR11099:SF0">
    <property type="entry name" value="VACUOLAR PROTEIN SORTING-ASSOCIATED PROTEIN 35"/>
    <property type="match status" value="1"/>
</dbReference>
<evidence type="ECO:0000256" key="7">
    <source>
        <dbReference type="SAM" id="MobiDB-lite"/>
    </source>
</evidence>
<evidence type="ECO:0000256" key="4">
    <source>
        <dbReference type="ARBA" id="ARBA00022927"/>
    </source>
</evidence>
<evidence type="ECO:0000313" key="8">
    <source>
        <dbReference type="EMBL" id="CAK7267731.1"/>
    </source>
</evidence>
<keyword evidence="3 6" id="KW-0813">Transport</keyword>
<dbReference type="EMBL" id="CAWUON010000030">
    <property type="protein sequence ID" value="CAK7267731.1"/>
    <property type="molecule type" value="Genomic_DNA"/>
</dbReference>
<keyword evidence="5" id="KW-0472">Membrane</keyword>
<keyword evidence="4 6" id="KW-0653">Protein transport</keyword>
<comment type="subcellular location">
    <subcellularLocation>
        <location evidence="1">Membrane</location>
        <topology evidence="1">Peripheral membrane protein</topology>
    </subcellularLocation>
</comment>
<dbReference type="PIRSF" id="PIRSF009375">
    <property type="entry name" value="Retromer_Vps35"/>
    <property type="match status" value="1"/>
</dbReference>
<evidence type="ECO:0000256" key="3">
    <source>
        <dbReference type="ARBA" id="ARBA00022448"/>
    </source>
</evidence>
<evidence type="ECO:0000313" key="9">
    <source>
        <dbReference type="Proteomes" id="UP001642502"/>
    </source>
</evidence>
<sequence length="908" mass="100999">MAAPVVAEDQARLLEDALIAVRQQTVMMRKCLDTPGKLMDALKCCSTLVSELRTSSLGPKQYYELYMAVFDALRYLSVHLRENHPVNHLADLYELVQYAGNIIPRLYLMFTVGTAYMAVDGAPVKELMKDMMDMSRGVQHPIRGLFLRYYLSGQARDYLPTTDSEGPEGNLQDSISFILTNFVEMNKLWVRLQHQGHSREREQRTQERKELQLLVGTNIVRLSQLVDLETYRGTILAPLLEQVVQCRDVLAQEYLLEVITQVFPDEFHLHTLDQFLAAVSKLNPHVNVKAIVVGLMDRLSNYAEREALSRPNENREKMEEDALSSLLEKIKLGPNAVDSAPDAAATAAAGTDKGFTADSEAATDSSTAENTDGQAAATDSQATGETSETTANGNDNAATPTGEQAADGTASGFRGIGGNIHLYEVFFNQVKQLVYAQQLPIQDTIALLVSLTNLSLNVYPDRLEYIDQVLGFAAVKVQENMENPDFRAAPTQQSLLALLQAPIKHYVSIFTALALPTFVPLLQSQIYQTKRAVAGAVARSLLQNQTRITTPEQLTNLLDVFKVLIVEASPISSGPQRSRSYETEETLEEQGWLARIVHLLSAADNDTQFRLLQLTLKAYANGNERIRITTPPLITASMKLARRFKAREHYEDNWSSQLSSLFKFMHGAVSTLYQRVTNGGTGGGSGSSGGAELALRLFCVCGQTADMTGFEEVAYEFFAQAFVVYEEAVSDSKAQFQAVCAIASTLHQTRNFGRENYDTLITKCAQHASKLLRKPDQCRAVYLVSHLWWATPVAANGETEENSGDLYRDGKRVLECLQRALRVADSCMEPATSIELFVEILDRYVYYFDQQNESVTTKYLNGLIELIHSNLASNQQESASVEASKKHFQHTLELIRSKEYEGIVLTPK</sequence>
<dbReference type="InterPro" id="IPR005378">
    <property type="entry name" value="Vps35"/>
</dbReference>
<protein>
    <recommendedName>
        <fullName evidence="6">Vacuolar protein sorting-associated protein 35</fullName>
    </recommendedName>
</protein>
<evidence type="ECO:0000256" key="2">
    <source>
        <dbReference type="ARBA" id="ARBA00006536"/>
    </source>
</evidence>
<proteinExistence type="inferred from homology"/>
<dbReference type="Pfam" id="PF03635">
    <property type="entry name" value="Vps35"/>
    <property type="match status" value="1"/>
</dbReference>
<reference evidence="8 9" key="1">
    <citation type="submission" date="2024-01" db="EMBL/GenBank/DDBJ databases">
        <authorList>
            <person name="Allen C."/>
            <person name="Tagirdzhanova G."/>
        </authorList>
    </citation>
    <scope>NUCLEOTIDE SEQUENCE [LARGE SCALE GENOMIC DNA]</scope>
    <source>
        <strain evidence="8 9">CBS 119000</strain>
    </source>
</reference>
<feature type="compositionally biased region" description="Low complexity" evidence="7">
    <location>
        <begin position="343"/>
        <end position="372"/>
    </location>
</feature>
<feature type="region of interest" description="Disordered" evidence="7">
    <location>
        <begin position="343"/>
        <end position="410"/>
    </location>
</feature>
<keyword evidence="9" id="KW-1185">Reference proteome</keyword>
<organism evidence="8 9">
    <name type="scientific">Sporothrix epigloea</name>
    <dbReference type="NCBI Taxonomy" id="1892477"/>
    <lineage>
        <taxon>Eukaryota</taxon>
        <taxon>Fungi</taxon>
        <taxon>Dikarya</taxon>
        <taxon>Ascomycota</taxon>
        <taxon>Pezizomycotina</taxon>
        <taxon>Sordariomycetes</taxon>
        <taxon>Sordariomycetidae</taxon>
        <taxon>Ophiostomatales</taxon>
        <taxon>Ophiostomataceae</taxon>
        <taxon>Sporothrix</taxon>
    </lineage>
</organism>
<comment type="similarity">
    <text evidence="2 6">Belongs to the VPS35 family.</text>
</comment>
<comment type="function">
    <text evidence="6">Plays a role in vesicular protein sorting.</text>
</comment>
<evidence type="ECO:0000256" key="5">
    <source>
        <dbReference type="ARBA" id="ARBA00023136"/>
    </source>
</evidence>
<evidence type="ECO:0000256" key="6">
    <source>
        <dbReference type="PIRNR" id="PIRNR009375"/>
    </source>
</evidence>
<name>A0ABP0DJB9_9PEZI</name>
<dbReference type="Gene3D" id="1.25.40.660">
    <property type="entry name" value="Vacuolar protein sorting-associated protein 35, helical subcomplex Vps35-C"/>
    <property type="match status" value="1"/>
</dbReference>
<dbReference type="InterPro" id="IPR042491">
    <property type="entry name" value="Vps35_C"/>
</dbReference>
<dbReference type="PANTHER" id="PTHR11099">
    <property type="entry name" value="VACUOLAR SORTING PROTEIN 35"/>
    <property type="match status" value="1"/>
</dbReference>